<dbReference type="Pfam" id="PF01370">
    <property type="entry name" value="Epimerase"/>
    <property type="match status" value="1"/>
</dbReference>
<organism evidence="2 3">
    <name type="scientific">Nostoc edaphicum CCNP1411</name>
    <dbReference type="NCBI Taxonomy" id="1472755"/>
    <lineage>
        <taxon>Bacteria</taxon>
        <taxon>Bacillati</taxon>
        <taxon>Cyanobacteriota</taxon>
        <taxon>Cyanophyceae</taxon>
        <taxon>Nostocales</taxon>
        <taxon>Nostocaceae</taxon>
        <taxon>Nostoc</taxon>
    </lineage>
</organism>
<dbReference type="EMBL" id="CP054698">
    <property type="protein sequence ID" value="QMS92309.1"/>
    <property type="molecule type" value="Genomic_DNA"/>
</dbReference>
<accession>A0A7D7LK42</accession>
<dbReference type="Proteomes" id="UP000514713">
    <property type="component" value="Chromosome"/>
</dbReference>
<reference evidence="3" key="1">
    <citation type="submission" date="2020-06" db="EMBL/GenBank/DDBJ databases">
        <title>Nostoc edaphicum CCNP1411 genome.</title>
        <authorList>
            <person name="Fidor A."/>
            <person name="Grabski M."/>
            <person name="Gawor J."/>
            <person name="Gromadka R."/>
            <person name="Wegrzyn G."/>
            <person name="Mazur-Marzec H."/>
        </authorList>
    </citation>
    <scope>NUCLEOTIDE SEQUENCE [LARGE SCALE GENOMIC DNA]</scope>
    <source>
        <strain evidence="3">CCNP1411</strain>
    </source>
</reference>
<dbReference type="CDD" id="cd05266">
    <property type="entry name" value="SDR_a4"/>
    <property type="match status" value="1"/>
</dbReference>
<dbReference type="GO" id="GO:0004029">
    <property type="term" value="F:aldehyde dehydrogenase (NAD+) activity"/>
    <property type="evidence" value="ECO:0007669"/>
    <property type="project" value="TreeGrafter"/>
</dbReference>
<dbReference type="GO" id="GO:0005737">
    <property type="term" value="C:cytoplasm"/>
    <property type="evidence" value="ECO:0007669"/>
    <property type="project" value="TreeGrafter"/>
</dbReference>
<proteinExistence type="predicted"/>
<dbReference type="KEGG" id="ned:HUN01_33735"/>
<dbReference type="PANTHER" id="PTHR48079">
    <property type="entry name" value="PROTEIN YEEZ"/>
    <property type="match status" value="1"/>
</dbReference>
<dbReference type="PANTHER" id="PTHR48079:SF6">
    <property type="entry name" value="NAD(P)-BINDING DOMAIN-CONTAINING PROTEIN-RELATED"/>
    <property type="match status" value="1"/>
</dbReference>
<feature type="domain" description="NAD-dependent epimerase/dehydratase" evidence="1">
    <location>
        <begin position="7"/>
        <end position="214"/>
    </location>
</feature>
<name>A0A7D7LK42_9NOSO</name>
<dbReference type="InterPro" id="IPR036291">
    <property type="entry name" value="NAD(P)-bd_dom_sf"/>
</dbReference>
<dbReference type="Gene3D" id="3.40.50.720">
    <property type="entry name" value="NAD(P)-binding Rossmann-like Domain"/>
    <property type="match status" value="1"/>
</dbReference>
<sequence>MNVAIIGCGYVGYKVAQYWHQNMNFVVSVTTTSPERVPTLQSVSQRVVVTYGNNLDSLKSVLHNQDVVLLSVGAKGGEVYEETYLQTAQTLVSSLQQIQSVKQLIYTGSYAVYGDRNGVWVDEETPLAPANLNAQILRKTEDVLLSASNENLRVCIFRLGGIYGTGRELVKIFSRYSDTVRPGNGEDTTNWIHLDDIVGAIEFARQRRLQGIYNLVDDAHLTSRELLDSLFEKHNLPKVKWDTSVKSTRPYNAWVSNEKLKEAGYQFIHPQIIF</sequence>
<evidence type="ECO:0000259" key="1">
    <source>
        <dbReference type="Pfam" id="PF01370"/>
    </source>
</evidence>
<keyword evidence="3" id="KW-1185">Reference proteome</keyword>
<gene>
    <name evidence="2" type="ORF">HUN01_33735</name>
</gene>
<evidence type="ECO:0000313" key="2">
    <source>
        <dbReference type="EMBL" id="QMS92309.1"/>
    </source>
</evidence>
<dbReference type="RefSeq" id="WP_181929807.1">
    <property type="nucleotide sequence ID" value="NZ_CP054698.1"/>
</dbReference>
<dbReference type="SUPFAM" id="SSF51735">
    <property type="entry name" value="NAD(P)-binding Rossmann-fold domains"/>
    <property type="match status" value="1"/>
</dbReference>
<evidence type="ECO:0000313" key="3">
    <source>
        <dbReference type="Proteomes" id="UP000514713"/>
    </source>
</evidence>
<dbReference type="AlphaFoldDB" id="A0A7D7LK42"/>
<protein>
    <submittedName>
        <fullName evidence="2">SDR family oxidoreductase</fullName>
    </submittedName>
</protein>
<dbReference type="InterPro" id="IPR051783">
    <property type="entry name" value="NAD(P)-dependent_oxidoreduct"/>
</dbReference>
<dbReference type="InterPro" id="IPR001509">
    <property type="entry name" value="Epimerase_deHydtase"/>
</dbReference>